<organism evidence="1 2">
    <name type="scientific">Trichothecium roseum</name>
    <dbReference type="NCBI Taxonomy" id="47278"/>
    <lineage>
        <taxon>Eukaryota</taxon>
        <taxon>Fungi</taxon>
        <taxon>Dikarya</taxon>
        <taxon>Ascomycota</taxon>
        <taxon>Pezizomycotina</taxon>
        <taxon>Sordariomycetes</taxon>
        <taxon>Hypocreomycetidae</taxon>
        <taxon>Hypocreales</taxon>
        <taxon>Hypocreales incertae sedis</taxon>
        <taxon>Trichothecium</taxon>
    </lineage>
</organism>
<name>A0ACC0UT72_9HYPO</name>
<keyword evidence="2" id="KW-1185">Reference proteome</keyword>
<reference evidence="1" key="1">
    <citation type="submission" date="2022-10" db="EMBL/GenBank/DDBJ databases">
        <title>Complete Genome of Trichothecium roseum strain YXFP-22015, a Plant Pathogen Isolated from Citrus.</title>
        <authorList>
            <person name="Wang Y."/>
            <person name="Zhu L."/>
        </authorList>
    </citation>
    <scope>NUCLEOTIDE SEQUENCE</scope>
    <source>
        <strain evidence="1">YXFP-22015</strain>
    </source>
</reference>
<comment type="caution">
    <text evidence="1">The sequence shown here is derived from an EMBL/GenBank/DDBJ whole genome shotgun (WGS) entry which is preliminary data.</text>
</comment>
<dbReference type="EMBL" id="CM047948">
    <property type="protein sequence ID" value="KAI9896699.1"/>
    <property type="molecule type" value="Genomic_DNA"/>
</dbReference>
<gene>
    <name evidence="1" type="ORF">N3K66_008871</name>
</gene>
<evidence type="ECO:0000313" key="2">
    <source>
        <dbReference type="Proteomes" id="UP001163324"/>
    </source>
</evidence>
<evidence type="ECO:0000313" key="1">
    <source>
        <dbReference type="EMBL" id="KAI9896699.1"/>
    </source>
</evidence>
<sequence>MGNSQGRESDPAGSGRRRGSADASADRSRRLSRAELGFLGLTGSGRDRDRDRDDAPFVHRETRQEREARKLEKERQTRAKERERSTREEHVDGGYLVTLGTYTGTEDFSKPVVRQLQIERRVAPFWRGLNDWSDNWAEHQIVAAARGLPIPAADDPPDPDLMPRPLPRGESSNIQSLTVPMGDRTLSTASDRSASGIGAGAATPSGTQTKSSQFKPRAKALAAALSGGSRNASSADLGPKEISLPHDPFVNGQALEVFLYKDATECPICFLTYPPYLNQTRCCDQPICSECFVQIKRADPHLPEHHPDGQARDPNEGLNPEDPPEMLISEPAACPYCQQPEFGVTYEPPPFRRGLAYTAGGAHALGNTAMSSQTSLHSSNPASPGMTGRRRTKSLSATAPNVITTDRVRPDWATKLASARANQARRAAAATALHTAAFLTGESDRGSSLLRPGRFSRRNTGNNQNVAAASTSSTDIQSGPSNDAAESSGGGSGRRSRRNRMEELEDMMLMEAVRLSLASEEERKRKEEKTLRKEAKKREKEEEKAAKKAAKKDAKSPYGGSGSGASASHSSMSLSNFGRRRGNSTTSNLRVEATMQSAAQHPKDDASPPAGDVDEAAAGKGKEVDRGLGPIDSEASASTSEASSPGALPIPTQSRQSSHLRQMSNASSIGSSLIDTPSGSYKEGQQEGSSDRRDESDNENGTESMFNFQSISEMIGIDLDNGTVRSDNEAGGRPLSQVKEDEKEEAEAEHAEHAEYVAHVDEAEHVNKDKKKEAGGGEGEGNGSGNGNGNGALAPPDVMVTPDTPTIAAADEGASESKQLGHSSVTEHASTISH</sequence>
<proteinExistence type="predicted"/>
<accession>A0ACC0UT72</accession>
<protein>
    <submittedName>
        <fullName evidence="1">Uncharacterized protein</fullName>
    </submittedName>
</protein>
<dbReference type="Proteomes" id="UP001163324">
    <property type="component" value="Chromosome 9"/>
</dbReference>